<dbReference type="GO" id="GO:0005886">
    <property type="term" value="C:plasma membrane"/>
    <property type="evidence" value="ECO:0007669"/>
    <property type="project" value="UniProtKB-SubCell"/>
</dbReference>
<accession>A0A847RTY3</accession>
<feature type="transmembrane region" description="Helical" evidence="6">
    <location>
        <begin position="389"/>
        <end position="413"/>
    </location>
</feature>
<evidence type="ECO:0000259" key="7">
    <source>
        <dbReference type="Pfam" id="PF02687"/>
    </source>
</evidence>
<sequence length="806" mass="89635">MIRNYFKIAVRNLARSKGYAAINIFGLAVALATCLLITLFVVDELSYDRYHQKADRIYRVNADFLVNGNAFRERYTPAQMGATMLKDFPGIENYVRLRGFGERSFLVKKGNETLMEQNAGYADSTLFDVFTLPMMAGDPKTALTKPYTMVISQKIAEKYFGKTEAAIGKVLHVDNTDDYLVTGVIQNMPAASHIHFDFIKSMASLEDSRNTAWMADNYDTYLLVRPGVSEATLLGYLKTLTKNYMDEPLKKMVGSNIEELERSGNHFRYDLLPLTKIHLHSPFTNEVEPGGNIQYVYIFAVVAVFILLIACVNFMNLSTARSAGRSKEVGVRKVLGSQRTNLITQFLTESMLTTLIAALAAIVLALLLLPYLNQVAGKSITWDMLLNKWLLLGMLLTVFVVGLLAGSYPAFFLSSFEPIQVLKGKLAIGFRGGWLRNSLVVFQFSTAVMLIVGTLIIYSQLNYIRNKKLGYNREQVVVLKNTASLWVHAEAFKDEVLKLPGVQAGTMTDVLPVSTVMNTSIFSKDAAGSAGQVSGLFEWHVDADYLKTLGMQIAKGRDFSPDIPSDSSALLINETAAKLLGYGDLNDRFLYANNEGGKPLRIIGIVKDFNSGTLHTKIPPIVMRLSKRPDMMAFRIHTSDIPALISNIEDKYHSVAGMEGQPFQYTFLDDDFSRLYAADQRTGKIFISFTCFAVLISCLGLFGLVTYAAEQRTKEISIRKVMGASVASIVALLSRDFLKLVAVAIVVASPLAWWIMDRWLQDFAYRISIGWWVFAVTAFLAILITIVTICLQAIKAARANPVVALR</sequence>
<feature type="domain" description="MacB-like periplasmic core" evidence="8">
    <location>
        <begin position="21"/>
        <end position="233"/>
    </location>
</feature>
<evidence type="ECO:0000313" key="9">
    <source>
        <dbReference type="EMBL" id="NLR69050.1"/>
    </source>
</evidence>
<evidence type="ECO:0000256" key="1">
    <source>
        <dbReference type="ARBA" id="ARBA00004651"/>
    </source>
</evidence>
<dbReference type="PANTHER" id="PTHR30572:SF18">
    <property type="entry name" value="ABC-TYPE MACROLIDE FAMILY EXPORT SYSTEM PERMEASE COMPONENT 2"/>
    <property type="match status" value="1"/>
</dbReference>
<evidence type="ECO:0000256" key="2">
    <source>
        <dbReference type="ARBA" id="ARBA00022475"/>
    </source>
</evidence>
<keyword evidence="2" id="KW-1003">Cell membrane</keyword>
<evidence type="ECO:0000259" key="8">
    <source>
        <dbReference type="Pfam" id="PF12704"/>
    </source>
</evidence>
<keyword evidence="3 6" id="KW-0812">Transmembrane</keyword>
<proteinExistence type="predicted"/>
<name>A0A847RTY3_9BACT</name>
<keyword evidence="5 6" id="KW-0472">Membrane</keyword>
<dbReference type="RefSeq" id="WP_168874987.1">
    <property type="nucleotide sequence ID" value="NZ_JABAIA010000004.1"/>
</dbReference>
<dbReference type="InterPro" id="IPR025857">
    <property type="entry name" value="MacB_PCD"/>
</dbReference>
<dbReference type="GO" id="GO:0022857">
    <property type="term" value="F:transmembrane transporter activity"/>
    <property type="evidence" value="ECO:0007669"/>
    <property type="project" value="TreeGrafter"/>
</dbReference>
<evidence type="ECO:0000256" key="4">
    <source>
        <dbReference type="ARBA" id="ARBA00022989"/>
    </source>
</evidence>
<evidence type="ECO:0000256" key="6">
    <source>
        <dbReference type="SAM" id="Phobius"/>
    </source>
</evidence>
<reference evidence="9 10" key="1">
    <citation type="submission" date="2020-04" db="EMBL/GenBank/DDBJ databases">
        <authorList>
            <person name="Yin C."/>
        </authorList>
    </citation>
    <scope>NUCLEOTIDE SEQUENCE [LARGE SCALE GENOMIC DNA]</scope>
    <source>
        <strain evidence="9 10">Ae27</strain>
    </source>
</reference>
<dbReference type="Pfam" id="PF12704">
    <property type="entry name" value="MacB_PCD"/>
    <property type="match status" value="2"/>
</dbReference>
<feature type="transmembrane region" description="Helical" evidence="6">
    <location>
        <begin position="434"/>
        <end position="458"/>
    </location>
</feature>
<dbReference type="PANTHER" id="PTHR30572">
    <property type="entry name" value="MEMBRANE COMPONENT OF TRANSPORTER-RELATED"/>
    <property type="match status" value="1"/>
</dbReference>
<evidence type="ECO:0000256" key="5">
    <source>
        <dbReference type="ARBA" id="ARBA00023136"/>
    </source>
</evidence>
<feature type="domain" description="ABC3 transporter permease C-terminal" evidence="7">
    <location>
        <begin position="301"/>
        <end position="418"/>
    </location>
</feature>
<feature type="transmembrane region" description="Helical" evidence="6">
    <location>
        <begin position="295"/>
        <end position="317"/>
    </location>
</feature>
<organism evidence="9 10">
    <name type="scientific">Chitinophaga varians</name>
    <dbReference type="NCBI Taxonomy" id="2202339"/>
    <lineage>
        <taxon>Bacteria</taxon>
        <taxon>Pseudomonadati</taxon>
        <taxon>Bacteroidota</taxon>
        <taxon>Chitinophagia</taxon>
        <taxon>Chitinophagales</taxon>
        <taxon>Chitinophagaceae</taxon>
        <taxon>Chitinophaga</taxon>
    </lineage>
</organism>
<dbReference type="EMBL" id="JABAIA010000004">
    <property type="protein sequence ID" value="NLR69050.1"/>
    <property type="molecule type" value="Genomic_DNA"/>
</dbReference>
<comment type="caution">
    <text evidence="9">The sequence shown here is derived from an EMBL/GenBank/DDBJ whole genome shotgun (WGS) entry which is preliminary data.</text>
</comment>
<feature type="domain" description="ABC3 transporter permease C-terminal" evidence="7">
    <location>
        <begin position="688"/>
        <end position="801"/>
    </location>
</feature>
<feature type="transmembrane region" description="Helical" evidence="6">
    <location>
        <begin position="20"/>
        <end position="42"/>
    </location>
</feature>
<dbReference type="InterPro" id="IPR003838">
    <property type="entry name" value="ABC3_permease_C"/>
</dbReference>
<dbReference type="Proteomes" id="UP000570474">
    <property type="component" value="Unassembled WGS sequence"/>
</dbReference>
<feature type="transmembrane region" description="Helical" evidence="6">
    <location>
        <begin position="768"/>
        <end position="791"/>
    </location>
</feature>
<gene>
    <name evidence="9" type="ORF">HGH92_32420</name>
</gene>
<evidence type="ECO:0000256" key="3">
    <source>
        <dbReference type="ARBA" id="ARBA00022692"/>
    </source>
</evidence>
<protein>
    <submittedName>
        <fullName evidence="9">FtsX-like permease family protein</fullName>
    </submittedName>
</protein>
<feature type="transmembrane region" description="Helical" evidence="6">
    <location>
        <begin position="685"/>
        <end position="709"/>
    </location>
</feature>
<dbReference type="InterPro" id="IPR050250">
    <property type="entry name" value="Macrolide_Exporter_MacB"/>
</dbReference>
<keyword evidence="4 6" id="KW-1133">Transmembrane helix</keyword>
<dbReference type="AlphaFoldDB" id="A0A847RTY3"/>
<dbReference type="Pfam" id="PF02687">
    <property type="entry name" value="FtsX"/>
    <property type="match status" value="2"/>
</dbReference>
<feature type="transmembrane region" description="Helical" evidence="6">
    <location>
        <begin position="346"/>
        <end position="369"/>
    </location>
</feature>
<comment type="subcellular location">
    <subcellularLocation>
        <location evidence="1">Cell membrane</location>
        <topology evidence="1">Multi-pass membrane protein</topology>
    </subcellularLocation>
</comment>
<evidence type="ECO:0000313" key="10">
    <source>
        <dbReference type="Proteomes" id="UP000570474"/>
    </source>
</evidence>
<feature type="domain" description="MacB-like periplasmic core" evidence="8">
    <location>
        <begin position="510"/>
        <end position="612"/>
    </location>
</feature>
<keyword evidence="10" id="KW-1185">Reference proteome</keyword>
<feature type="transmembrane region" description="Helical" evidence="6">
    <location>
        <begin position="737"/>
        <end position="756"/>
    </location>
</feature>